<dbReference type="PROSITE" id="PS52016">
    <property type="entry name" value="TONB_DEPENDENT_REC_3"/>
    <property type="match status" value="1"/>
</dbReference>
<evidence type="ECO:0000256" key="8">
    <source>
        <dbReference type="ARBA" id="ARBA00023004"/>
    </source>
</evidence>
<evidence type="ECO:0000256" key="1">
    <source>
        <dbReference type="ARBA" id="ARBA00004571"/>
    </source>
</evidence>
<evidence type="ECO:0000256" key="17">
    <source>
        <dbReference type="SAM" id="SignalP"/>
    </source>
</evidence>
<evidence type="ECO:0000313" key="21">
    <source>
        <dbReference type="Proteomes" id="UP000316313"/>
    </source>
</evidence>
<proteinExistence type="inferred from homology"/>
<evidence type="ECO:0000256" key="12">
    <source>
        <dbReference type="ARBA" id="ARBA00023170"/>
    </source>
</evidence>
<name>A0A4Y6UGC9_9PROT</name>
<dbReference type="PANTHER" id="PTHR32552:SF82">
    <property type="entry name" value="FCUA PROTEIN"/>
    <property type="match status" value="1"/>
</dbReference>
<evidence type="ECO:0000256" key="13">
    <source>
        <dbReference type="ARBA" id="ARBA00023237"/>
    </source>
</evidence>
<evidence type="ECO:0000256" key="10">
    <source>
        <dbReference type="ARBA" id="ARBA00023077"/>
    </source>
</evidence>
<evidence type="ECO:0000256" key="4">
    <source>
        <dbReference type="ARBA" id="ARBA00022452"/>
    </source>
</evidence>
<dbReference type="GO" id="GO:0009279">
    <property type="term" value="C:cell outer membrane"/>
    <property type="evidence" value="ECO:0007669"/>
    <property type="project" value="UniProtKB-SubCell"/>
</dbReference>
<dbReference type="GO" id="GO:0015344">
    <property type="term" value="F:siderophore uptake transmembrane transporter activity"/>
    <property type="evidence" value="ECO:0007669"/>
    <property type="project" value="TreeGrafter"/>
</dbReference>
<evidence type="ECO:0000256" key="7">
    <source>
        <dbReference type="ARBA" id="ARBA00022729"/>
    </source>
</evidence>
<evidence type="ECO:0000256" key="3">
    <source>
        <dbReference type="ARBA" id="ARBA00022448"/>
    </source>
</evidence>
<dbReference type="OrthoDB" id="9760333at2"/>
<keyword evidence="9" id="KW-0406">Ion transport</keyword>
<dbReference type="Pfam" id="PF00593">
    <property type="entry name" value="TonB_dep_Rec_b-barrel"/>
    <property type="match status" value="1"/>
</dbReference>
<evidence type="ECO:0000256" key="5">
    <source>
        <dbReference type="ARBA" id="ARBA00022496"/>
    </source>
</evidence>
<evidence type="ECO:0000256" key="11">
    <source>
        <dbReference type="ARBA" id="ARBA00023136"/>
    </source>
</evidence>
<dbReference type="KEGG" id="ssam:E3D00_02715"/>
<dbReference type="InterPro" id="IPR039426">
    <property type="entry name" value="TonB-dep_rcpt-like"/>
</dbReference>
<dbReference type="GO" id="GO:0015891">
    <property type="term" value="P:siderophore transport"/>
    <property type="evidence" value="ECO:0007669"/>
    <property type="project" value="InterPro"/>
</dbReference>
<evidence type="ECO:0000256" key="6">
    <source>
        <dbReference type="ARBA" id="ARBA00022692"/>
    </source>
</evidence>
<keyword evidence="12 20" id="KW-0675">Receptor</keyword>
<evidence type="ECO:0000259" key="19">
    <source>
        <dbReference type="Pfam" id="PF07715"/>
    </source>
</evidence>
<keyword evidence="5" id="KW-0410">Iron transport</keyword>
<comment type="similarity">
    <text evidence="2 14 16">Belongs to the TonB-dependent receptor family.</text>
</comment>
<keyword evidence="6 14" id="KW-0812">Transmembrane</keyword>
<dbReference type="CDD" id="cd01347">
    <property type="entry name" value="ligand_gated_channel"/>
    <property type="match status" value="1"/>
</dbReference>
<keyword evidence="8" id="KW-0408">Iron</keyword>
<keyword evidence="7 17" id="KW-0732">Signal</keyword>
<feature type="signal peptide" evidence="17">
    <location>
        <begin position="1"/>
        <end position="25"/>
    </location>
</feature>
<accession>A0A4Y6UGC9</accession>
<evidence type="ECO:0000259" key="18">
    <source>
        <dbReference type="Pfam" id="PF00593"/>
    </source>
</evidence>
<dbReference type="InterPro" id="IPR010917">
    <property type="entry name" value="TonB_rcpt_CS"/>
</dbReference>
<organism evidence="20 21">
    <name type="scientific">Swingsia samuiensis</name>
    <dbReference type="NCBI Taxonomy" id="1293412"/>
    <lineage>
        <taxon>Bacteria</taxon>
        <taxon>Pseudomonadati</taxon>
        <taxon>Pseudomonadota</taxon>
        <taxon>Alphaproteobacteria</taxon>
        <taxon>Acetobacterales</taxon>
        <taxon>Acetobacteraceae</taxon>
        <taxon>Swingsia</taxon>
    </lineage>
</organism>
<dbReference type="InterPro" id="IPR000531">
    <property type="entry name" value="Beta-barrel_TonB"/>
</dbReference>
<feature type="domain" description="TonB-dependent receptor plug" evidence="19">
    <location>
        <begin position="75"/>
        <end position="173"/>
    </location>
</feature>
<dbReference type="GO" id="GO:0038023">
    <property type="term" value="F:signaling receptor activity"/>
    <property type="evidence" value="ECO:0007669"/>
    <property type="project" value="InterPro"/>
</dbReference>
<feature type="chain" id="PRO_5021325267" evidence="17">
    <location>
        <begin position="26"/>
        <end position="726"/>
    </location>
</feature>
<dbReference type="PROSITE" id="PS01156">
    <property type="entry name" value="TONB_DEPENDENT_REC_2"/>
    <property type="match status" value="1"/>
</dbReference>
<dbReference type="Gene3D" id="2.170.130.10">
    <property type="entry name" value="TonB-dependent receptor, plug domain"/>
    <property type="match status" value="1"/>
</dbReference>
<keyword evidence="3 14" id="KW-0813">Transport</keyword>
<dbReference type="NCBIfam" id="TIGR01783">
    <property type="entry name" value="TonB-siderophor"/>
    <property type="match status" value="1"/>
</dbReference>
<dbReference type="Gene3D" id="2.40.170.20">
    <property type="entry name" value="TonB-dependent receptor, beta-barrel domain"/>
    <property type="match status" value="1"/>
</dbReference>
<dbReference type="InterPro" id="IPR012910">
    <property type="entry name" value="Plug_dom"/>
</dbReference>
<comment type="subcellular location">
    <subcellularLocation>
        <location evidence="1 14">Cell outer membrane</location>
        <topology evidence="1 14">Multi-pass membrane protein</topology>
    </subcellularLocation>
</comment>
<keyword evidence="11 14" id="KW-0472">Membrane</keyword>
<reference evidence="20 21" key="1">
    <citation type="submission" date="2019-03" db="EMBL/GenBank/DDBJ databases">
        <title>The complete genome sequence of Swingsia samuiensis NBRC107927(T).</title>
        <authorList>
            <person name="Chua K.-O."/>
            <person name="Chan K.-G."/>
            <person name="See-Too W.-S."/>
        </authorList>
    </citation>
    <scope>NUCLEOTIDE SEQUENCE [LARGE SCALE GENOMIC DNA]</scope>
    <source>
        <strain evidence="20 21">AH83</strain>
    </source>
</reference>
<evidence type="ECO:0000256" key="16">
    <source>
        <dbReference type="RuleBase" id="RU003357"/>
    </source>
</evidence>
<dbReference type="AlphaFoldDB" id="A0A4Y6UGC9"/>
<keyword evidence="21" id="KW-1185">Reference proteome</keyword>
<sequence>MTFYNKRIWFLLEWFTLTSFSVASASTHHTPSKTSVLSQKNIEKIVVTGSNSTHAQAHYDTSSASIGPLGKRSILDTPFSIVTVPRSVIINQETRNINDLLTYIPSVQLEERGDPNTSRPQSRGFEADIISNSRINGLNIVITTPYAAEQFDNLQVLNGLAGALYGPQNPAGTFDYTLKRPTQQKHERFSLGYDNNGAVLEHTDWSGQVGHNHWFGYRLNLLNQKGESYVSNSHLRRNLISGDFDIHIDPKTVIQIDASQYNFVERGYPGQFTYNASQILPSAPRLTREGYGQPQGGFNTETNTALAKIIHHFNNNWDFTLGGLYQNAYRDVFSINNRLISNDGRYLQSITAAGSAKNFKLGSNIAYLNGKFHTGSILHTINFGTNGYTISNYNPTQNQSYPLGTASIDYPQISLAPQPYMKGSYKSSDTTTQSLLLGDTVSVTHSLDLLGTIAWSWLSTNNYNKQNIKVSTYQKNAAFTPSLSALYKITPNQSVYFTWGRSIEAGPTAPASAKNAYKSLAPLRSTEYEAGYKILLSSKLHMNVAVFRMKRPYSFTNPSTLIFGTYGQQINYGFEYQVAGNISHNLNVLGGVTWLDAQNKHTASLETSNKQVVGVPPVQMNFLFDYQIPFLPQSAFNTNLHFTDRRAANIQNTIFAPSYFTLDLGLRHSFFLQKTPITLRFLIKNITNKTYWASLYPSSINGDTNATNAAVAGLPRTYHFSLDTAF</sequence>
<dbReference type="Proteomes" id="UP000316313">
    <property type="component" value="Chromosome"/>
</dbReference>
<evidence type="ECO:0000256" key="14">
    <source>
        <dbReference type="PROSITE-ProRule" id="PRU01360"/>
    </source>
</evidence>
<dbReference type="InterPro" id="IPR036942">
    <property type="entry name" value="Beta-barrel_TonB_sf"/>
</dbReference>
<evidence type="ECO:0000313" key="20">
    <source>
        <dbReference type="EMBL" id="QDH16603.1"/>
    </source>
</evidence>
<dbReference type="EMBL" id="CP038141">
    <property type="protein sequence ID" value="QDH16603.1"/>
    <property type="molecule type" value="Genomic_DNA"/>
</dbReference>
<dbReference type="Pfam" id="PF07715">
    <property type="entry name" value="Plug"/>
    <property type="match status" value="1"/>
</dbReference>
<dbReference type="InterPro" id="IPR037066">
    <property type="entry name" value="Plug_dom_sf"/>
</dbReference>
<keyword evidence="10 16" id="KW-0798">TonB box</keyword>
<protein>
    <submittedName>
        <fullName evidence="20">TonB-dependent receptor</fullName>
    </submittedName>
</protein>
<feature type="domain" description="TonB-dependent receptor-like beta-barrel" evidence="18">
    <location>
        <begin position="261"/>
        <end position="685"/>
    </location>
</feature>
<dbReference type="SUPFAM" id="SSF56935">
    <property type="entry name" value="Porins"/>
    <property type="match status" value="1"/>
</dbReference>
<keyword evidence="4 14" id="KW-1134">Transmembrane beta strand</keyword>
<evidence type="ECO:0000256" key="15">
    <source>
        <dbReference type="PROSITE-ProRule" id="PRU10144"/>
    </source>
</evidence>
<evidence type="ECO:0000256" key="9">
    <source>
        <dbReference type="ARBA" id="ARBA00023065"/>
    </source>
</evidence>
<dbReference type="PANTHER" id="PTHR32552">
    <property type="entry name" value="FERRICHROME IRON RECEPTOR-RELATED"/>
    <property type="match status" value="1"/>
</dbReference>
<evidence type="ECO:0000256" key="2">
    <source>
        <dbReference type="ARBA" id="ARBA00009810"/>
    </source>
</evidence>
<dbReference type="InterPro" id="IPR010105">
    <property type="entry name" value="TonB_sidphr_rcpt"/>
</dbReference>
<gene>
    <name evidence="20" type="ORF">E3D00_02715</name>
</gene>
<feature type="short sequence motif" description="TonB C-terminal box" evidence="15">
    <location>
        <begin position="709"/>
        <end position="726"/>
    </location>
</feature>
<keyword evidence="13 14" id="KW-0998">Cell outer membrane</keyword>